<dbReference type="InterPro" id="IPR041228">
    <property type="entry name" value="Dynein_C"/>
</dbReference>
<evidence type="ECO:0000256" key="15">
    <source>
        <dbReference type="ARBA" id="ARBA00023273"/>
    </source>
</evidence>
<dbReference type="Pfam" id="PF12780">
    <property type="entry name" value="AAA_8"/>
    <property type="match status" value="1"/>
</dbReference>
<dbReference type="InterPro" id="IPR042222">
    <property type="entry name" value="Dynein_2_N"/>
</dbReference>
<keyword evidence="12" id="KW-0969">Cilium</keyword>
<dbReference type="GO" id="GO:0060294">
    <property type="term" value="P:cilium movement involved in cell motility"/>
    <property type="evidence" value="ECO:0007669"/>
    <property type="project" value="UniProtKB-ARBA"/>
</dbReference>
<dbReference type="Gene3D" id="6.10.140.1060">
    <property type="match status" value="1"/>
</dbReference>
<name>K3X373_GLOUD</name>
<reference evidence="22" key="1">
    <citation type="journal article" date="2010" name="Genome Biol.">
        <title>Genome sequence of the necrotrophic plant pathogen Pythium ultimum reveals original pathogenicity mechanisms and effector repertoire.</title>
        <authorList>
            <person name="Levesque C.A."/>
            <person name="Brouwer H."/>
            <person name="Cano L."/>
            <person name="Hamilton J.P."/>
            <person name="Holt C."/>
            <person name="Huitema E."/>
            <person name="Raffaele S."/>
            <person name="Robideau G.P."/>
            <person name="Thines M."/>
            <person name="Win J."/>
            <person name="Zerillo M.M."/>
            <person name="Beakes G.W."/>
            <person name="Boore J.L."/>
            <person name="Busam D."/>
            <person name="Dumas B."/>
            <person name="Ferriera S."/>
            <person name="Fuerstenberg S.I."/>
            <person name="Gachon C.M."/>
            <person name="Gaulin E."/>
            <person name="Govers F."/>
            <person name="Grenville-Briggs L."/>
            <person name="Horner N."/>
            <person name="Hostetler J."/>
            <person name="Jiang R.H."/>
            <person name="Johnson J."/>
            <person name="Krajaejun T."/>
            <person name="Lin H."/>
            <person name="Meijer H.J."/>
            <person name="Moore B."/>
            <person name="Morris P."/>
            <person name="Phuntmart V."/>
            <person name="Puiu D."/>
            <person name="Shetty J."/>
            <person name="Stajich J.E."/>
            <person name="Tripathy S."/>
            <person name="Wawra S."/>
            <person name="van West P."/>
            <person name="Whitty B.R."/>
            <person name="Coutinho P.M."/>
            <person name="Henrissat B."/>
            <person name="Martin F."/>
            <person name="Thomas P.D."/>
            <person name="Tyler B.M."/>
            <person name="De Vries R.P."/>
            <person name="Kamoun S."/>
            <person name="Yandell M."/>
            <person name="Tisserat N."/>
            <person name="Buell C.R."/>
        </authorList>
    </citation>
    <scope>NUCLEOTIDE SEQUENCE</scope>
    <source>
        <strain evidence="22">DAOM:BR144</strain>
    </source>
</reference>
<dbReference type="FunFam" id="3.20.180.20:FF:000001">
    <property type="entry name" value="Dynein axonemal heavy chain 5"/>
    <property type="match status" value="1"/>
</dbReference>
<dbReference type="EMBL" id="GL376611">
    <property type="status" value="NOT_ANNOTATED_CDS"/>
    <property type="molecule type" value="Genomic_DNA"/>
</dbReference>
<evidence type="ECO:0000256" key="13">
    <source>
        <dbReference type="ARBA" id="ARBA00023175"/>
    </source>
</evidence>
<dbReference type="FunFam" id="1.10.8.1220:FF:000001">
    <property type="entry name" value="Dynein axonemal heavy chain 5"/>
    <property type="match status" value="1"/>
</dbReference>
<dbReference type="FunCoup" id="K3X373">
    <property type="interactions" value="4"/>
</dbReference>
<dbReference type="GO" id="GO:0005874">
    <property type="term" value="C:microtubule"/>
    <property type="evidence" value="ECO:0007669"/>
    <property type="project" value="UniProtKB-KW"/>
</dbReference>
<dbReference type="Gene3D" id="1.10.472.130">
    <property type="match status" value="1"/>
</dbReference>
<dbReference type="InterPro" id="IPR003593">
    <property type="entry name" value="AAA+_ATPase"/>
</dbReference>
<dbReference type="Pfam" id="PF08393">
    <property type="entry name" value="DHC_N2"/>
    <property type="match status" value="1"/>
</dbReference>
<dbReference type="GO" id="GO:0005524">
    <property type="term" value="F:ATP binding"/>
    <property type="evidence" value="ECO:0007669"/>
    <property type="project" value="UniProtKB-KW"/>
</dbReference>
<evidence type="ECO:0000259" key="20">
    <source>
        <dbReference type="SMART" id="SM00382"/>
    </source>
</evidence>
<dbReference type="PANTHER" id="PTHR46532:SF11">
    <property type="entry name" value="DYNEIN AXONEMAL HEAVY CHAIN 12"/>
    <property type="match status" value="1"/>
</dbReference>
<evidence type="ECO:0000256" key="5">
    <source>
        <dbReference type="ARBA" id="ARBA00022701"/>
    </source>
</evidence>
<evidence type="ECO:0000256" key="12">
    <source>
        <dbReference type="ARBA" id="ARBA00023069"/>
    </source>
</evidence>
<reference evidence="22" key="2">
    <citation type="submission" date="2010-04" db="EMBL/GenBank/DDBJ databases">
        <authorList>
            <person name="Buell R."/>
            <person name="Hamilton J."/>
            <person name="Hostetler J."/>
        </authorList>
    </citation>
    <scope>NUCLEOTIDE SEQUENCE [LARGE SCALE GENOMIC DNA]</scope>
    <source>
        <strain evidence="22">DAOM:BR144</strain>
    </source>
</reference>
<evidence type="ECO:0000256" key="17">
    <source>
        <dbReference type="ARBA" id="ARBA00063032"/>
    </source>
</evidence>
<evidence type="ECO:0000256" key="18">
    <source>
        <dbReference type="ARBA" id="ARBA00077719"/>
    </source>
</evidence>
<dbReference type="InterPro" id="IPR041466">
    <property type="entry name" value="Dynein_AAA5_ext"/>
</dbReference>
<comment type="subcellular location">
    <subcellularLocation>
        <location evidence="1">Cell projection</location>
        <location evidence="1">Cilium</location>
        <location evidence="1">Flagellum</location>
    </subcellularLocation>
    <subcellularLocation>
        <location evidence="2">Cytoplasm</location>
        <location evidence="2">Cytoskeleton</location>
        <location evidence="2">Cilium axoneme</location>
    </subcellularLocation>
</comment>
<proteinExistence type="inferred from homology"/>
<keyword evidence="6" id="KW-0677">Repeat</keyword>
<evidence type="ECO:0000256" key="2">
    <source>
        <dbReference type="ARBA" id="ARBA00004430"/>
    </source>
</evidence>
<dbReference type="Gene3D" id="1.20.1270.280">
    <property type="match status" value="1"/>
</dbReference>
<dbReference type="GO" id="GO:0031514">
    <property type="term" value="C:motile cilium"/>
    <property type="evidence" value="ECO:0007669"/>
    <property type="project" value="UniProtKB-SubCell"/>
</dbReference>
<dbReference type="SUPFAM" id="SSF52540">
    <property type="entry name" value="P-loop containing nucleoside triphosphate hydrolases"/>
    <property type="match status" value="4"/>
</dbReference>
<keyword evidence="4" id="KW-0963">Cytoplasm</keyword>
<evidence type="ECO:0000256" key="7">
    <source>
        <dbReference type="ARBA" id="ARBA00022741"/>
    </source>
</evidence>
<dbReference type="Gene3D" id="3.40.50.300">
    <property type="entry name" value="P-loop containing nucleotide triphosphate hydrolases"/>
    <property type="match status" value="5"/>
</dbReference>
<dbReference type="Pfam" id="PF12777">
    <property type="entry name" value="MT"/>
    <property type="match status" value="1"/>
</dbReference>
<evidence type="ECO:0000256" key="10">
    <source>
        <dbReference type="ARBA" id="ARBA00023017"/>
    </source>
</evidence>
<dbReference type="Gene3D" id="3.10.490.20">
    <property type="match status" value="1"/>
</dbReference>
<keyword evidence="11 19" id="KW-0175">Coiled coil</keyword>
<dbReference type="Pfam" id="PF18198">
    <property type="entry name" value="AAA_lid_11"/>
    <property type="match status" value="1"/>
</dbReference>
<dbReference type="InterPro" id="IPR041658">
    <property type="entry name" value="AAA_lid_11"/>
</dbReference>
<evidence type="ECO:0000256" key="9">
    <source>
        <dbReference type="ARBA" id="ARBA00022846"/>
    </source>
</evidence>
<dbReference type="FunFam" id="3.40.50.300:FF:000049">
    <property type="entry name" value="Dynein, axonemal, heavy chain 5"/>
    <property type="match status" value="1"/>
</dbReference>
<dbReference type="Gene3D" id="1.10.8.720">
    <property type="entry name" value="Region D6 of dynein motor"/>
    <property type="match status" value="1"/>
</dbReference>
<dbReference type="FunFam" id="1.10.287.2620:FF:000002">
    <property type="entry name" value="Dynein heavy chain 2, axonemal"/>
    <property type="match status" value="1"/>
</dbReference>
<dbReference type="Pfam" id="PF17852">
    <property type="entry name" value="Dynein_AAA_lid"/>
    <property type="match status" value="1"/>
</dbReference>
<comment type="function">
    <text evidence="16">Force generating protein of eukaryotic cilia and flagella. Produces force towards the minus ends of microtubules. Dynein has ATPase activity; the force-producing power stroke is thought to occur on release of ADP. Required for assembly of the I1 inner arm complex and its targeting to the appropriate axoneme location. Also required for phototaxis.</text>
</comment>
<dbReference type="InterPro" id="IPR026983">
    <property type="entry name" value="DHC"/>
</dbReference>
<dbReference type="Gene3D" id="1.20.920.20">
    <property type="match status" value="1"/>
</dbReference>
<dbReference type="VEuPathDB" id="FungiDB:PYU1_G011646"/>
<dbReference type="Pfam" id="PF12781">
    <property type="entry name" value="AAA_9"/>
    <property type="match status" value="1"/>
</dbReference>
<dbReference type="Gene3D" id="1.10.8.710">
    <property type="match status" value="1"/>
</dbReference>
<dbReference type="Gene3D" id="1.20.140.100">
    <property type="entry name" value="Dynein heavy chain, N-terminal domain 2"/>
    <property type="match status" value="1"/>
</dbReference>
<dbReference type="GO" id="GO:0008017">
    <property type="term" value="F:microtubule binding"/>
    <property type="evidence" value="ECO:0007669"/>
    <property type="project" value="UniProtKB-ARBA"/>
</dbReference>
<sequence length="4423" mass="504160">MPPSLGRGKTVCFTKFHKVAITSKNIQTDMFMNEITNNSVEYLERLISEIYLPLFSNPANQEGWGEVASKEVVDKFHSYMASVSIISGATKGETCLPLPPVDGNATNLSNKISLLEGSIVIWTKQIKNVLKQDPEDLLKQGLHPTPDAEIEFWKLKAANLNSIFEQLQSKKVRKILTALDRSKSTYCTTFARLCKEVFTARIEANDNMKYLRTLEEWFIRLNNDEDFPSLTELFKPMLHIILLIWKNSKHYNTPARLVVLMREICNSLINQARKYLSGELIFQLIDQDEAGIAVEQLKTTLQTIVQFCKLSKIEVGGTKGKTLTLSVQQIHTDFTDAVNTFKRVSNDIMDVGASKFDDNFYDFRCKIKELERRLGSVLTQGFDDCSTIFGRFKLLDSFEGLLNRPIIQDELEKKHVALVQSYGQDLKLVQELFLHCRDAPPISWNLPPVAGALTWCRGLVERIEHPMKKLKELNQNVMEREEAKEVYKVYGTIIASLQEYENQKVEEWSRDVEASSQAKLKYPLLVRHPQTRCLRVNFDPALEKLLREIKYLRLLNIEVPQSAMQISSKEETFRKYRGEFMYIVDPYNTMIEGLHPLEEPLVRRHIHNIDACVGRGIEELNWKSNGIDTFIEECRKAVEGAHEIVTNLKENLSTIQDTLGAWNMPLLERQAKPVAISEHERLHKSYIVQRTLKIREGAAEIHRRLKQSNTGIVGVNSAQWKAYVDYVNNIVVNGVARVICSSLEFLAKQLDPNGASANSTIVPASGEGNGAKAVPSKGDRLPMLEIKLDLIANRVQFNPSIGENNGKGLRDTIQMWINSFFNVATAVKRLDSDGGGTYLKEMHSDMSICMNLATISEYLQENEDMLAKFKKKYDSFAYLWESDMVVHFQEFLLTAKYTSGNGTEMLNLESFDAEISKYEQVANEIENLTTPTDVGWLRINSQPIKTAMLTWVSKWIYQYTTYLHEHVVNKLGSLHGFMDTVLKGLEEQVAEKNKEALMRVMTHIRDVRKQMDSTNEIFDPLREAVHLLKLHGINVEDTKISDHAIQDYLEAAPMQWEGIVNKTFKKKEEIMPLQMAEVESIKVDLESFYQEMRKFRAEFRSTAPFSFQGTPDDAYKQMNQFATGLHEKMKQAKQFNELEELFELQVSKYQETSETLYELQQLKKCWDLKDLVLGAFDDWKSTLWTKIQTDTFETYTRAFMKQLKMEASEHQIIKGWQVYKDTEQLVKNMSTVLPLINDLHSEAMQDRHWRALSNICKVKVIDPKDPKFCFADLLKLNLHLHVDDVGEIVETANKEQKIEKKLTMIEELWRRLTLEYVPHKDSGTFVVKPSEEVVESLESNQLELQTMVGMGKFVEFFKDRVLASQKTLGHVEEVLKEWVSVSKQWASLESIFLSSPDIRNQLPDDTRTFESIDSNFKDLMKNAVLEPNVVVACSVDNRLESLKEMTTMLEKCQKSLNEYLDKKKKIFPRFYFVSNVALLEILSNGNNPKKIMPFLGDCYDSLCNLIFEDGSPNTAHTMIAKDEEAVRLPKIFVMAGAVESWLNELTEAMRYCIRKEMHDSIETAANWDVEKPRHQWLFDYPAQVVLNATQIYWTEETEMALEEFENGQEDSVKRYLSVCNQRLEQLITLVLGNLSSPDRCKIIALITLDVHSRDVVKKLVDEKVEGPLSFLWQQQLRFIWRQENYDVDIRITDFRSKYSYEWIGNTGRLVITPLTDRCYITLTMALRLFLGGAPAGPAGTGKTETTKDLARAMALCCYVFNCSDQMNYQTMADIFRGLCQTGTWGCFDEFNRINIEVLSVVATQVKCVQDAIVFHSVPTNREPKYQSIPAGTPPVVVGEFEFMGTSDRITLIPTCGFFITMNPGYAGRTELPENLKVLFRSCAMIRPDLRPISENMLMSEGFLQARPLSIKFVTLYQLSSELLSKQFHYDWGLRAVKSVLRVAGILKRAEPDVEEDKVLMRALRDFNTPKIPHHDTPIFLRLIADLFIGVEVAPKVNVELREKTVAVCKASNLQHDDSFILKVCQLQELIDVRHSVMLLGPAGCAKTTTWQTLVKCWNLGKEKKICVYETLNPKAVTSDELYGYMTLSKDWKDGVLSIIMRGMSKNYAEQGFYEAQTYKWVVLDGDIDAVWIESMNTVMDDNKVLTLVSNERIPLSSAMRMVFEINSLKNATPATVSRAGILFINETDIGWRPFMESWVAKREEEIERTYLPGLFDKYVDTTYDLMRKGYKQVAPVRLINQVSTICYLLEGLLGNVPADKKTQEVIESIFVYCATWAFGGPLIVDKSIDYRKNFHELWIATFTNIKYPKEGLCFDYFYNLESNEFENWNTKVPKYVPSSIGNGPADTPFNSIVVSTNDSVRIRFLIETLVCRQRPAMLVGGSGTGKTTILKNFLRDLDEDMLFSMINMNYYTDSYKLQQQLESVIDKRSGRMFGPPATKKLIYFIDDLNLPYIETYGTQNALALMRQHMDYKTFFDRIDLGFRKEIVDVQYLSAMNPTAGSFIIDERLQRHYALFACMMPGRDDLKTIYSSILKGHFQNAGFSSACVNAAEAFVNLSILLHEDIANRFLPSATKFVYNWNMRELSNIFQGLTRSKGDYFPGVFHFARLWVHEATRVFCDRLINDEDIVKFNDRVRDITKKMLPDVDHVALFNDQPPSATDESGANVNIFTTFATQVAGADSVYVSVASMKHLNKVLVEQLDDYNSKYSMMNLELFDNAMEHVTRICRIIGNPGGNAMLIGVGGSGKQSLSRLASHICGFEVRQLSVTSNFRIEDLKENLAEMFKIAGIQGLPLVFLITDSQIVNERFLVYINDMLSSGWIPDLFPKEDIDSLLGALRSEAKANGVPDTTDALMDFLLLRIRLNFRIILCFSPVGAVFRVRARRFPGLVNCTVIDWFHPWPRDALVRVATSFLEKIEDIGDATLQKSLANHMADVHISVTDMSKKYFETQRRYNYVTPKSFLELISFYEILLKQKKEDIQRQITRLDDGLSTLRKTSADVAELQVDLKHTMIKVAEKQASTDLLLEQMGREKAGAEVQQEYANKEKQKAEAASAAAAELAAEAEKELSQAKPAMDAAAAAVDCLSKSAITELKSLPKPPAGVDNVTKACLILVEKEYKNHKWDRAKKMMNNAGAFLDALKEFRGEDIPEADIARIEPLIADPEFTAEKMASKSSAAANICSWVVNIYTFNRIYVRVKPLMDSLEASKKKKEEAEEQLARAMGQVAEVVKRLEVLENTLRQATEEKLKVEQMKESCENRLLLAGKLVNGLASENERWGIEIEQLKNSGVMVVGNSLLAAAFVSYIGAFDQAVRKELWQQTWFPDLVSKNIPITEGIDPMSMLTTEGKNAKMISEGLPADRISIENGAIITNCKRWPLVIDPQLQGIKWLREKEKDRGLVVMQLSQNQWLRKMEAAIVNGYVIIIENIDEEIDATLDPVLSRAVYKKGSNLFLKLAGEEVQYDPNFFMYLQTKLSNPHYKPEIAAQCTLINFIATESGLEDQLLEKVVKKEQPELERQKQELVLAFQKFKIDLVELEDQLLERLANAPDDILSDVPLIESLEETKKKATEISISVKKNQETEIIINNTRELYRPVASEGAMLYFLLTTLSAIDHMYRYSLDSFVTFFYNSIDRATACEKQSERVLNLRESLRITIFTWVSRGLFESHKLIFLSQLTFNLMKRGILGEDGKVQENYMQFLLRGPKKATAGGETESNPIDWLPNAQWNAINVLATLDEFQKMPQDLKEASSRFREWYNHVTPESEKLPLDWSGLDRTPFLKLLVVRCLRPDRMTVAVNEFVRHVLPNGSNYCDCDTSLNAIQVMDNSYLDSTPTTPLYFILSPGADVVAGVDKLSVKYGFERGVSYHNVSMGQGQDVFAMDRLEVAHRNGHWVILNNIHLMPRWLIALEKKLDEFALEGSHKNFRLFLTSDPSNSIPIGVLNRCIKLTNEPPSGLKANLKRAFVSFPKEYIEEAEGKVKSILFGLCHFHAVLMERKMYGPLGYNMMYPFSLGDLRDSAICLQNYLENSAGGKIPWADLRYIFGEIMYGGHIVNDFDRLLANTYLEFYMRDELLDEMEMFPFIGDEKGPSFMCLAPSSYDKYLEHIETELKTDSPLAFGLHPNAEIDFRTTQSENLFRTLMELQPRDASSGDAAMSPMEIAKAGLEMVMSRVGEKKFECDDIARSLEEMGPYQNVFIQECETMNGLLVEIVRSLNELQLGFAGELTMSDSMEAVQESLFLDRVPKSWEKLAFPSMRPLGSWLTNLEARLQQLEEWTQNPVDIPRVTWLSGMVNPQSFLTAIMQVTAQKNQWELDKLVVQTDVLKRKNGEIDAPSRDGAYVHGLYLMGARWDATNNTVDKSNPKEMFCPMPVINCKAVAADKLDVKGSLLCPCYKTEMRGPTYVFSAQLKTKSPPARWILAGVALIMDVV</sequence>
<dbReference type="Gene3D" id="1.20.58.1120">
    <property type="match status" value="1"/>
</dbReference>
<evidence type="ECO:0000256" key="4">
    <source>
        <dbReference type="ARBA" id="ARBA00022490"/>
    </source>
</evidence>
<dbReference type="InterPro" id="IPR004273">
    <property type="entry name" value="Dynein_heavy_D6_P-loop"/>
</dbReference>
<evidence type="ECO:0000256" key="3">
    <source>
        <dbReference type="ARBA" id="ARBA00008887"/>
    </source>
</evidence>
<dbReference type="STRING" id="431595.K3X373"/>
<dbReference type="FunFam" id="1.10.8.710:FF:000007">
    <property type="entry name" value="Putative dynein heavy chain"/>
    <property type="match status" value="1"/>
</dbReference>
<keyword evidence="14" id="KW-0206">Cytoskeleton</keyword>
<keyword evidence="7" id="KW-0547">Nucleotide-binding</keyword>
<dbReference type="Pfam" id="PF12774">
    <property type="entry name" value="AAA_6"/>
    <property type="match status" value="2"/>
</dbReference>
<dbReference type="Pfam" id="PF18199">
    <property type="entry name" value="Dynein_C"/>
    <property type="match status" value="1"/>
</dbReference>
<keyword evidence="22" id="KW-1185">Reference proteome</keyword>
<keyword evidence="5" id="KW-0493">Microtubule</keyword>
<dbReference type="InterPro" id="IPR024743">
    <property type="entry name" value="Dynein_HC_stalk"/>
</dbReference>
<comment type="similarity">
    <text evidence="3">Belongs to the dynein heavy chain family.</text>
</comment>
<dbReference type="GO" id="GO:0036159">
    <property type="term" value="P:inner dynein arm assembly"/>
    <property type="evidence" value="ECO:0007669"/>
    <property type="project" value="UniProtKB-ARBA"/>
</dbReference>
<evidence type="ECO:0000256" key="1">
    <source>
        <dbReference type="ARBA" id="ARBA00004230"/>
    </source>
</evidence>
<keyword evidence="8" id="KW-0067">ATP-binding</keyword>
<dbReference type="InterPro" id="IPR042219">
    <property type="entry name" value="AAA_lid_11_sf"/>
</dbReference>
<evidence type="ECO:0000313" key="22">
    <source>
        <dbReference type="Proteomes" id="UP000019132"/>
    </source>
</evidence>
<dbReference type="Pfam" id="PF03028">
    <property type="entry name" value="Dynein_heavy"/>
    <property type="match status" value="1"/>
</dbReference>
<feature type="coiled-coil region" evidence="19">
    <location>
        <begin position="3195"/>
        <end position="3257"/>
    </location>
</feature>
<reference evidence="21" key="3">
    <citation type="submission" date="2015-02" db="UniProtKB">
        <authorList>
            <consortium name="EnsemblProtists"/>
        </authorList>
    </citation>
    <scope>IDENTIFICATION</scope>
    <source>
        <strain evidence="21">DAOM BR144</strain>
    </source>
</reference>
<dbReference type="GO" id="GO:0036156">
    <property type="term" value="C:inner dynein arm"/>
    <property type="evidence" value="ECO:0007669"/>
    <property type="project" value="UniProtKB-ARBA"/>
</dbReference>
<dbReference type="SMART" id="SM00382">
    <property type="entry name" value="AAA"/>
    <property type="match status" value="2"/>
</dbReference>
<dbReference type="FunFam" id="1.20.58.1120:FF:000001">
    <property type="entry name" value="dynein heavy chain 2, axonemal"/>
    <property type="match status" value="1"/>
</dbReference>
<dbReference type="InterPro" id="IPR041589">
    <property type="entry name" value="DNAH3_AAA_lid_1"/>
</dbReference>
<dbReference type="Gene3D" id="1.10.8.1220">
    <property type="match status" value="1"/>
</dbReference>
<evidence type="ECO:0000256" key="11">
    <source>
        <dbReference type="ARBA" id="ARBA00023054"/>
    </source>
</evidence>
<feature type="domain" description="AAA+ ATPase" evidence="20">
    <location>
        <begin position="1728"/>
        <end position="1888"/>
    </location>
</feature>
<feature type="domain" description="AAA+ ATPase" evidence="20">
    <location>
        <begin position="2372"/>
        <end position="2525"/>
    </location>
</feature>
<dbReference type="InterPro" id="IPR035699">
    <property type="entry name" value="AAA_6"/>
</dbReference>
<dbReference type="EnsemblProtists" id="PYU1_T011672">
    <property type="protein sequence ID" value="PYU1_T011672"/>
    <property type="gene ID" value="PYU1_G011646"/>
</dbReference>
<dbReference type="Gene3D" id="3.20.180.20">
    <property type="entry name" value="Dynein heavy chain, N-terminal domain 2"/>
    <property type="match status" value="1"/>
</dbReference>
<dbReference type="HOGENOM" id="CLU_000038_4_0_1"/>
<dbReference type="FunFam" id="3.10.490.20:FF:000009">
    <property type="entry name" value="Dynein heavy chain 4"/>
    <property type="match status" value="1"/>
</dbReference>
<dbReference type="FunFam" id="3.40.50.300:FF:000044">
    <property type="entry name" value="Dynein heavy chain 5, axonemal"/>
    <property type="match status" value="1"/>
</dbReference>
<evidence type="ECO:0000256" key="14">
    <source>
        <dbReference type="ARBA" id="ARBA00023212"/>
    </source>
</evidence>
<keyword evidence="9" id="KW-0282">Flagellum</keyword>
<dbReference type="InterPro" id="IPR042228">
    <property type="entry name" value="Dynein_linker_3"/>
</dbReference>
<accession>K3X373</accession>
<dbReference type="Pfam" id="PF08385">
    <property type="entry name" value="DHC_N1"/>
    <property type="match status" value="2"/>
</dbReference>
<dbReference type="FunFam" id="3.40.50.300:FF:000153">
    <property type="entry name" value="Dynein axonemal heavy chain 1"/>
    <property type="match status" value="1"/>
</dbReference>
<dbReference type="GO" id="GO:0008569">
    <property type="term" value="F:minus-end-directed microtubule motor activity"/>
    <property type="evidence" value="ECO:0007669"/>
    <property type="project" value="InterPro"/>
</dbReference>
<evidence type="ECO:0000256" key="6">
    <source>
        <dbReference type="ARBA" id="ARBA00022737"/>
    </source>
</evidence>
<dbReference type="FunFam" id="1.20.920.20:FF:000001">
    <property type="entry name" value="dynein heavy chain 2, axonemal"/>
    <property type="match status" value="1"/>
</dbReference>
<dbReference type="InterPro" id="IPR043157">
    <property type="entry name" value="Dynein_AAA1S"/>
</dbReference>
<dbReference type="InterPro" id="IPR027417">
    <property type="entry name" value="P-loop_NTPase"/>
</dbReference>
<dbReference type="GO" id="GO:0051959">
    <property type="term" value="F:dynein light intermediate chain binding"/>
    <property type="evidence" value="ECO:0007669"/>
    <property type="project" value="InterPro"/>
</dbReference>
<keyword evidence="15" id="KW-0966">Cell projection</keyword>
<dbReference type="InterPro" id="IPR024317">
    <property type="entry name" value="Dynein_heavy_chain_D4_dom"/>
</dbReference>
<dbReference type="InterPro" id="IPR013594">
    <property type="entry name" value="Dynein_heavy_tail"/>
</dbReference>
<organism evidence="21 22">
    <name type="scientific">Globisporangium ultimum (strain ATCC 200006 / CBS 805.95 / DAOM BR144)</name>
    <name type="common">Pythium ultimum</name>
    <dbReference type="NCBI Taxonomy" id="431595"/>
    <lineage>
        <taxon>Eukaryota</taxon>
        <taxon>Sar</taxon>
        <taxon>Stramenopiles</taxon>
        <taxon>Oomycota</taxon>
        <taxon>Peronosporomycetes</taxon>
        <taxon>Pythiales</taxon>
        <taxon>Pythiaceae</taxon>
        <taxon>Globisporangium</taxon>
    </lineage>
</organism>
<dbReference type="OMA" id="ICEHMAY"/>
<dbReference type="GO" id="GO:0045505">
    <property type="term" value="F:dynein intermediate chain binding"/>
    <property type="evidence" value="ECO:0007669"/>
    <property type="project" value="InterPro"/>
</dbReference>
<keyword evidence="10" id="KW-0243">Dynein</keyword>
<comment type="subunit">
    <text evidence="17">The I1 inner arm complex (also known as the f dynein complex) is a two-headed isoform composed of two heavy chains (1-alpha and 1-beta), three intermediate chains and three light chains. I1 occupies a specific position proximal to the first radial spoke and repeats every 96 nm along the length of the axoneme.</text>
</comment>
<dbReference type="FunFam" id="1.20.140.100:FF:000001">
    <property type="entry name" value="dynein heavy chain 17, axonemal"/>
    <property type="match status" value="1"/>
</dbReference>
<dbReference type="InParanoid" id="K3X373"/>
<dbReference type="FunFam" id="1.20.920.30:FF:000002">
    <property type="entry name" value="Dynein axonemal heavy chain 3"/>
    <property type="match status" value="1"/>
</dbReference>
<dbReference type="InterPro" id="IPR043160">
    <property type="entry name" value="Dynein_C_barrel"/>
</dbReference>
<dbReference type="Gene3D" id="1.20.920.30">
    <property type="match status" value="1"/>
</dbReference>
<evidence type="ECO:0000256" key="19">
    <source>
        <dbReference type="SAM" id="Coils"/>
    </source>
</evidence>
<evidence type="ECO:0000256" key="16">
    <source>
        <dbReference type="ARBA" id="ARBA00054075"/>
    </source>
</evidence>
<dbReference type="InterPro" id="IPR035706">
    <property type="entry name" value="AAA_9"/>
</dbReference>
<evidence type="ECO:0000313" key="21">
    <source>
        <dbReference type="EnsemblProtists" id="PYU1_T011672"/>
    </source>
</evidence>
<dbReference type="PANTHER" id="PTHR46532">
    <property type="entry name" value="MALE FERTILITY FACTOR KL5"/>
    <property type="match status" value="1"/>
</dbReference>
<keyword evidence="13" id="KW-0505">Motor protein</keyword>
<dbReference type="Proteomes" id="UP000019132">
    <property type="component" value="Unassembled WGS sequence"/>
</dbReference>
<dbReference type="Gene3D" id="1.10.287.2620">
    <property type="match status" value="1"/>
</dbReference>
<dbReference type="eggNOG" id="KOG3595">
    <property type="taxonomic scope" value="Eukaryota"/>
</dbReference>
<protein>
    <recommendedName>
        <fullName evidence="18">Dynein-1, subspecies f</fullName>
    </recommendedName>
</protein>
<dbReference type="InterPro" id="IPR013602">
    <property type="entry name" value="Dynein_heavy_linker"/>
</dbReference>
<evidence type="ECO:0000256" key="8">
    <source>
        <dbReference type="ARBA" id="ARBA00022840"/>
    </source>
</evidence>
<dbReference type="Pfam" id="PF12775">
    <property type="entry name" value="AAA_7"/>
    <property type="match status" value="1"/>
</dbReference>
<dbReference type="Pfam" id="PF17857">
    <property type="entry name" value="AAA_lid_1"/>
    <property type="match status" value="1"/>
</dbReference>